<dbReference type="EMBL" id="VTPC01000923">
    <property type="protein sequence ID" value="KAF2903841.1"/>
    <property type="molecule type" value="Genomic_DNA"/>
</dbReference>
<name>A0A8K0GLF9_IGNLU</name>
<proteinExistence type="predicted"/>
<gene>
    <name evidence="1" type="ORF">ILUMI_02339</name>
</gene>
<organism evidence="1 2">
    <name type="scientific">Ignelater luminosus</name>
    <name type="common">Cucubano</name>
    <name type="synonym">Pyrophorus luminosus</name>
    <dbReference type="NCBI Taxonomy" id="2038154"/>
    <lineage>
        <taxon>Eukaryota</taxon>
        <taxon>Metazoa</taxon>
        <taxon>Ecdysozoa</taxon>
        <taxon>Arthropoda</taxon>
        <taxon>Hexapoda</taxon>
        <taxon>Insecta</taxon>
        <taxon>Pterygota</taxon>
        <taxon>Neoptera</taxon>
        <taxon>Endopterygota</taxon>
        <taxon>Coleoptera</taxon>
        <taxon>Polyphaga</taxon>
        <taxon>Elateriformia</taxon>
        <taxon>Elateroidea</taxon>
        <taxon>Elateridae</taxon>
        <taxon>Agrypninae</taxon>
        <taxon>Pyrophorini</taxon>
        <taxon>Ignelater</taxon>
    </lineage>
</organism>
<dbReference type="AlphaFoldDB" id="A0A8K0GLF9"/>
<evidence type="ECO:0000313" key="1">
    <source>
        <dbReference type="EMBL" id="KAF2903841.1"/>
    </source>
</evidence>
<accession>A0A8K0GLF9</accession>
<protein>
    <submittedName>
        <fullName evidence="1">Uncharacterized protein</fullName>
    </submittedName>
</protein>
<sequence length="99" mass="11541">MEECTYDRDKFMEIFCVNMTSTEQTVDKINTTVFEIGSLPRLIEYVDLQYCDLPYLTISSFRFLSQLQNLSIWYSSIKRLASAEEPISTNEANGMYLLI</sequence>
<keyword evidence="2" id="KW-1185">Reference proteome</keyword>
<dbReference type="Proteomes" id="UP000801492">
    <property type="component" value="Unassembled WGS sequence"/>
</dbReference>
<reference evidence="1" key="1">
    <citation type="submission" date="2019-08" db="EMBL/GenBank/DDBJ databases">
        <title>The genome of the North American firefly Photinus pyralis.</title>
        <authorList>
            <consortium name="Photinus pyralis genome working group"/>
            <person name="Fallon T.R."/>
            <person name="Sander Lower S.E."/>
            <person name="Weng J.-K."/>
        </authorList>
    </citation>
    <scope>NUCLEOTIDE SEQUENCE</scope>
    <source>
        <strain evidence="1">TRF0915ILg1</strain>
        <tissue evidence="1">Whole body</tissue>
    </source>
</reference>
<comment type="caution">
    <text evidence="1">The sequence shown here is derived from an EMBL/GenBank/DDBJ whole genome shotgun (WGS) entry which is preliminary data.</text>
</comment>
<evidence type="ECO:0000313" key="2">
    <source>
        <dbReference type="Proteomes" id="UP000801492"/>
    </source>
</evidence>